<feature type="repeat" description="ANK" evidence="3">
    <location>
        <begin position="116"/>
        <end position="141"/>
    </location>
</feature>
<dbReference type="PANTHER" id="PTHR24180:SF45">
    <property type="entry name" value="POLY [ADP-RIBOSE] POLYMERASE TANKYRASE"/>
    <property type="match status" value="1"/>
</dbReference>
<dbReference type="SUPFAM" id="SSF48403">
    <property type="entry name" value="Ankyrin repeat"/>
    <property type="match status" value="1"/>
</dbReference>
<dbReference type="InterPro" id="IPR051637">
    <property type="entry name" value="Ank_repeat_dom-contain_49"/>
</dbReference>
<dbReference type="PANTHER" id="PTHR24180">
    <property type="entry name" value="CYCLIN-DEPENDENT KINASE INHIBITOR 2C-RELATED"/>
    <property type="match status" value="1"/>
</dbReference>
<keyword evidence="2 3" id="KW-0040">ANK repeat</keyword>
<proteinExistence type="predicted"/>
<comment type="caution">
    <text evidence="5">The sequence shown here is derived from an EMBL/GenBank/DDBJ whole genome shotgun (WGS) entry which is preliminary data.</text>
</comment>
<dbReference type="AlphaFoldDB" id="A0AAD7I753"/>
<evidence type="ECO:0000313" key="6">
    <source>
        <dbReference type="Proteomes" id="UP001215280"/>
    </source>
</evidence>
<evidence type="ECO:0000313" key="5">
    <source>
        <dbReference type="EMBL" id="KAJ7736583.1"/>
    </source>
</evidence>
<protein>
    <submittedName>
        <fullName evidence="5">Ankyrin repeat-containing domain protein</fullName>
    </submittedName>
</protein>
<dbReference type="Gene3D" id="1.25.40.20">
    <property type="entry name" value="Ankyrin repeat-containing domain"/>
    <property type="match status" value="1"/>
</dbReference>
<feature type="repeat" description="ANK" evidence="3">
    <location>
        <begin position="88"/>
        <end position="120"/>
    </location>
</feature>
<keyword evidence="1" id="KW-0677">Repeat</keyword>
<sequence length="254" mass="27832">MLSCILLVLWDSGEEGLEDRSQPGGHILFLCDSIVALLLDVGADHRLTWTWDEYQTLHLAVRNNDLNTTKVLLDHGAPIDETYGSQGPLETPLHHACSEGNLEMALLLLEQGANPERGTALGFALRYGHVDAVELLLKHGAKSETPVPLYGGLMCGEPPRPHDANLLSLAMGLKLPRSKYIGRPPREEGRKELTAMLLAHGASRDATMKIILEYLGPLADAADKTEEDFLVVVRDIFKEVEGAVPDVARRFGED</sequence>
<evidence type="ECO:0000256" key="4">
    <source>
        <dbReference type="SAM" id="SignalP"/>
    </source>
</evidence>
<reference evidence="5" key="1">
    <citation type="submission" date="2023-03" db="EMBL/GenBank/DDBJ databases">
        <title>Massive genome expansion in bonnet fungi (Mycena s.s.) driven by repeated elements and novel gene families across ecological guilds.</title>
        <authorList>
            <consortium name="Lawrence Berkeley National Laboratory"/>
            <person name="Harder C.B."/>
            <person name="Miyauchi S."/>
            <person name="Viragh M."/>
            <person name="Kuo A."/>
            <person name="Thoen E."/>
            <person name="Andreopoulos B."/>
            <person name="Lu D."/>
            <person name="Skrede I."/>
            <person name="Drula E."/>
            <person name="Henrissat B."/>
            <person name="Morin E."/>
            <person name="Kohler A."/>
            <person name="Barry K."/>
            <person name="LaButti K."/>
            <person name="Morin E."/>
            <person name="Salamov A."/>
            <person name="Lipzen A."/>
            <person name="Mereny Z."/>
            <person name="Hegedus B."/>
            <person name="Baldrian P."/>
            <person name="Stursova M."/>
            <person name="Weitz H."/>
            <person name="Taylor A."/>
            <person name="Grigoriev I.V."/>
            <person name="Nagy L.G."/>
            <person name="Martin F."/>
            <person name="Kauserud H."/>
        </authorList>
    </citation>
    <scope>NUCLEOTIDE SEQUENCE</scope>
    <source>
        <strain evidence="5">CBHHK188m</strain>
    </source>
</reference>
<feature type="chain" id="PRO_5042061580" evidence="4">
    <location>
        <begin position="17"/>
        <end position="254"/>
    </location>
</feature>
<dbReference type="InterPro" id="IPR036770">
    <property type="entry name" value="Ankyrin_rpt-contain_sf"/>
</dbReference>
<evidence type="ECO:0000256" key="2">
    <source>
        <dbReference type="ARBA" id="ARBA00023043"/>
    </source>
</evidence>
<dbReference type="PROSITE" id="PS50088">
    <property type="entry name" value="ANK_REPEAT"/>
    <property type="match status" value="3"/>
</dbReference>
<feature type="repeat" description="ANK" evidence="3">
    <location>
        <begin position="52"/>
        <end position="84"/>
    </location>
</feature>
<dbReference type="PROSITE" id="PS50297">
    <property type="entry name" value="ANK_REP_REGION"/>
    <property type="match status" value="3"/>
</dbReference>
<dbReference type="SMART" id="SM00248">
    <property type="entry name" value="ANK"/>
    <property type="match status" value="3"/>
</dbReference>
<keyword evidence="4" id="KW-0732">Signal</keyword>
<name>A0AAD7I753_9AGAR</name>
<keyword evidence="6" id="KW-1185">Reference proteome</keyword>
<evidence type="ECO:0000256" key="3">
    <source>
        <dbReference type="PROSITE-ProRule" id="PRU00023"/>
    </source>
</evidence>
<accession>A0AAD7I753</accession>
<dbReference type="Proteomes" id="UP001215280">
    <property type="component" value="Unassembled WGS sequence"/>
</dbReference>
<organism evidence="5 6">
    <name type="scientific">Mycena maculata</name>
    <dbReference type="NCBI Taxonomy" id="230809"/>
    <lineage>
        <taxon>Eukaryota</taxon>
        <taxon>Fungi</taxon>
        <taxon>Dikarya</taxon>
        <taxon>Basidiomycota</taxon>
        <taxon>Agaricomycotina</taxon>
        <taxon>Agaricomycetes</taxon>
        <taxon>Agaricomycetidae</taxon>
        <taxon>Agaricales</taxon>
        <taxon>Marasmiineae</taxon>
        <taxon>Mycenaceae</taxon>
        <taxon>Mycena</taxon>
    </lineage>
</organism>
<feature type="signal peptide" evidence="4">
    <location>
        <begin position="1"/>
        <end position="16"/>
    </location>
</feature>
<dbReference type="InterPro" id="IPR002110">
    <property type="entry name" value="Ankyrin_rpt"/>
</dbReference>
<evidence type="ECO:0000256" key="1">
    <source>
        <dbReference type="ARBA" id="ARBA00022737"/>
    </source>
</evidence>
<dbReference type="Pfam" id="PF12796">
    <property type="entry name" value="Ank_2"/>
    <property type="match status" value="1"/>
</dbReference>
<dbReference type="EMBL" id="JARJLG010000148">
    <property type="protein sequence ID" value="KAJ7736583.1"/>
    <property type="molecule type" value="Genomic_DNA"/>
</dbReference>
<gene>
    <name evidence="5" type="ORF">DFH07DRAFT_779654</name>
</gene>